<keyword evidence="1" id="KW-0472">Membrane</keyword>
<organism evidence="2 3">
    <name type="scientific">Paractinoplanes lichenicola</name>
    <dbReference type="NCBI Taxonomy" id="2802976"/>
    <lineage>
        <taxon>Bacteria</taxon>
        <taxon>Bacillati</taxon>
        <taxon>Actinomycetota</taxon>
        <taxon>Actinomycetes</taxon>
        <taxon>Micromonosporales</taxon>
        <taxon>Micromonosporaceae</taxon>
        <taxon>Paractinoplanes</taxon>
    </lineage>
</organism>
<protein>
    <submittedName>
        <fullName evidence="2">Uncharacterized protein</fullName>
    </submittedName>
</protein>
<dbReference type="EMBL" id="JAENHO010000003">
    <property type="protein sequence ID" value="MBL7254837.1"/>
    <property type="molecule type" value="Genomic_DNA"/>
</dbReference>
<dbReference type="RefSeq" id="WP_202991344.1">
    <property type="nucleotide sequence ID" value="NZ_JAENHO010000003.1"/>
</dbReference>
<keyword evidence="1" id="KW-0812">Transmembrane</keyword>
<keyword evidence="3" id="KW-1185">Reference proteome</keyword>
<comment type="caution">
    <text evidence="2">The sequence shown here is derived from an EMBL/GenBank/DDBJ whole genome shotgun (WGS) entry which is preliminary data.</text>
</comment>
<sequence>MNCRRYGRKPTLVLWLLVAIADLVFLTIAAGALVMIAIVALLALVVGGVFAARLLAKPAQAPEAVVVRRRA</sequence>
<feature type="transmembrane region" description="Helical" evidence="1">
    <location>
        <begin position="12"/>
        <end position="30"/>
    </location>
</feature>
<evidence type="ECO:0000256" key="1">
    <source>
        <dbReference type="SAM" id="Phobius"/>
    </source>
</evidence>
<dbReference type="Proteomes" id="UP000598996">
    <property type="component" value="Unassembled WGS sequence"/>
</dbReference>
<name>A0ABS1VJF4_9ACTN</name>
<reference evidence="2 3" key="1">
    <citation type="submission" date="2021-01" db="EMBL/GenBank/DDBJ databases">
        <title>Actinoplanes sp. nov. LDG1-01 isolated from lichen.</title>
        <authorList>
            <person name="Saeng-In P."/>
            <person name="Phongsopitanun W."/>
            <person name="Kanchanasin P."/>
            <person name="Yuki M."/>
            <person name="Kudo T."/>
            <person name="Ohkuma M."/>
            <person name="Tanasupawat S."/>
        </authorList>
    </citation>
    <scope>NUCLEOTIDE SEQUENCE [LARGE SCALE GENOMIC DNA]</scope>
    <source>
        <strain evidence="2 3">LDG1-01</strain>
    </source>
</reference>
<proteinExistence type="predicted"/>
<feature type="transmembrane region" description="Helical" evidence="1">
    <location>
        <begin position="36"/>
        <end position="56"/>
    </location>
</feature>
<evidence type="ECO:0000313" key="2">
    <source>
        <dbReference type="EMBL" id="MBL7254837.1"/>
    </source>
</evidence>
<accession>A0ABS1VJF4</accession>
<evidence type="ECO:0000313" key="3">
    <source>
        <dbReference type="Proteomes" id="UP000598996"/>
    </source>
</evidence>
<keyword evidence="1" id="KW-1133">Transmembrane helix</keyword>
<gene>
    <name evidence="2" type="ORF">JKJ07_10990</name>
</gene>